<evidence type="ECO:0000313" key="2">
    <source>
        <dbReference type="EMBL" id="CAF9921321.1"/>
    </source>
</evidence>
<evidence type="ECO:0000313" key="3">
    <source>
        <dbReference type="Proteomes" id="UP000664534"/>
    </source>
</evidence>
<organism evidence="2 3">
    <name type="scientific">Imshaugia aleurites</name>
    <dbReference type="NCBI Taxonomy" id="172621"/>
    <lineage>
        <taxon>Eukaryota</taxon>
        <taxon>Fungi</taxon>
        <taxon>Dikarya</taxon>
        <taxon>Ascomycota</taxon>
        <taxon>Pezizomycotina</taxon>
        <taxon>Lecanoromycetes</taxon>
        <taxon>OSLEUM clade</taxon>
        <taxon>Lecanoromycetidae</taxon>
        <taxon>Lecanorales</taxon>
        <taxon>Lecanorineae</taxon>
        <taxon>Parmeliaceae</taxon>
        <taxon>Imshaugia</taxon>
    </lineage>
</organism>
<gene>
    <name evidence="2" type="ORF">IMSHALPRED_005146</name>
</gene>
<feature type="signal peptide" evidence="1">
    <location>
        <begin position="1"/>
        <end position="18"/>
    </location>
</feature>
<name>A0A8H3FI34_9LECA</name>
<keyword evidence="1" id="KW-0732">Signal</keyword>
<dbReference type="OrthoDB" id="5400400at2759"/>
<reference evidence="2" key="1">
    <citation type="submission" date="2021-03" db="EMBL/GenBank/DDBJ databases">
        <authorList>
            <person name="Tagirdzhanova G."/>
        </authorList>
    </citation>
    <scope>NUCLEOTIDE SEQUENCE</scope>
</reference>
<sequence length="199" mass="20511">MRTSFLSCMALASSCVFAAPAVDSTLVDRGTVSPYYAPSLAILTNLYSEIRQYTAVMNATSATLKPNTAGQDNPVINSIYKSNIAIINTAVISATHEINALLAGPAPYKRGLALASRQATVSLPGELALIIEEIGGTLNEIIATLGLTTTLSFLGPLVTSLGALVASLIPVVNNLLAVVEELLDGILGGLSVALLGLTL</sequence>
<dbReference type="AlphaFoldDB" id="A0A8H3FI34"/>
<proteinExistence type="predicted"/>
<keyword evidence="3" id="KW-1185">Reference proteome</keyword>
<feature type="chain" id="PRO_5034477231" evidence="1">
    <location>
        <begin position="19"/>
        <end position="199"/>
    </location>
</feature>
<evidence type="ECO:0000256" key="1">
    <source>
        <dbReference type="SAM" id="SignalP"/>
    </source>
</evidence>
<comment type="caution">
    <text evidence="2">The sequence shown here is derived from an EMBL/GenBank/DDBJ whole genome shotgun (WGS) entry which is preliminary data.</text>
</comment>
<dbReference type="EMBL" id="CAJPDT010000027">
    <property type="protein sequence ID" value="CAF9921321.1"/>
    <property type="molecule type" value="Genomic_DNA"/>
</dbReference>
<protein>
    <submittedName>
        <fullName evidence="2">Uncharacterized protein</fullName>
    </submittedName>
</protein>
<dbReference type="PROSITE" id="PS51257">
    <property type="entry name" value="PROKAR_LIPOPROTEIN"/>
    <property type="match status" value="1"/>
</dbReference>
<dbReference type="Proteomes" id="UP000664534">
    <property type="component" value="Unassembled WGS sequence"/>
</dbReference>
<accession>A0A8H3FI34</accession>